<protein>
    <submittedName>
        <fullName evidence="2">Uncharacterized protein</fullName>
    </submittedName>
</protein>
<feature type="compositionally biased region" description="Low complexity" evidence="1">
    <location>
        <begin position="35"/>
        <end position="51"/>
    </location>
</feature>
<dbReference type="KEGG" id="hlo:J0X27_14195"/>
<keyword evidence="3" id="KW-1185">Reference proteome</keyword>
<dbReference type="AlphaFoldDB" id="A0A8A2UER0"/>
<evidence type="ECO:0000256" key="1">
    <source>
        <dbReference type="SAM" id="MobiDB-lite"/>
    </source>
</evidence>
<accession>A0A8A2UER0</accession>
<sequence length="271" mass="27566">MTLALVGSMAFVGFAGMAAAGGGHHDDKADDSGDDSLAASSVSQSQTVSQTNVIEQNASQFASQDATGVDIDLEDVMDDGDDGTDGDDGENGVDDGEDTQTGIQTVTFIREEGNQPYATFEWDGDDDEFDLESSMGQGDNIDLTPGEARASDGNPLDATWTFDPPGASEAQTPVRALVTNSDGTTCTFEYGDAQLEGSVEACEPDNGGNGGNGDNGGDNGDNGDVTDGIEGSVGNQTVNQLVEQNADASNSNTQSASANAFSGDLAAMISG</sequence>
<feature type="region of interest" description="Disordered" evidence="1">
    <location>
        <begin position="21"/>
        <end position="99"/>
    </location>
</feature>
<feature type="compositionally biased region" description="Polar residues" evidence="1">
    <location>
        <begin position="52"/>
        <end position="66"/>
    </location>
</feature>
<proteinExistence type="predicted"/>
<dbReference type="Proteomes" id="UP000663191">
    <property type="component" value="Chromosome"/>
</dbReference>
<organism evidence="2 3">
    <name type="scientific">Natrinema longum</name>
    <dbReference type="NCBI Taxonomy" id="370324"/>
    <lineage>
        <taxon>Archaea</taxon>
        <taxon>Methanobacteriati</taxon>
        <taxon>Methanobacteriota</taxon>
        <taxon>Stenosarchaea group</taxon>
        <taxon>Halobacteria</taxon>
        <taxon>Halobacteriales</taxon>
        <taxon>Natrialbaceae</taxon>
        <taxon>Natrinema</taxon>
    </lineage>
</organism>
<feature type="compositionally biased region" description="Polar residues" evidence="1">
    <location>
        <begin position="233"/>
        <end position="243"/>
    </location>
</feature>
<reference evidence="2 3" key="1">
    <citation type="journal article" date="2006" name="Int. J. Syst. Evol. Microbiol.">
        <title>Haloterrigena longa sp. nov. and Haloterrigena limicola sp. nov., extremely halophilic archaea isolated from a salt lake.</title>
        <authorList>
            <person name="Cui H.L."/>
            <person name="Tohty D."/>
            <person name="Zhou P.J."/>
            <person name="Liu S.J."/>
        </authorList>
    </citation>
    <scope>NUCLEOTIDE SEQUENCE [LARGE SCALE GENOMIC DNA]</scope>
    <source>
        <strain evidence="2 3">ABH32</strain>
    </source>
</reference>
<gene>
    <name evidence="2" type="ORF">J0X27_14195</name>
</gene>
<evidence type="ECO:0000313" key="2">
    <source>
        <dbReference type="EMBL" id="QSW87010.1"/>
    </source>
</evidence>
<feature type="compositionally biased region" description="Acidic residues" evidence="1">
    <location>
        <begin position="71"/>
        <end position="98"/>
    </location>
</feature>
<feature type="compositionally biased region" description="Gly residues" evidence="1">
    <location>
        <begin position="207"/>
        <end position="220"/>
    </location>
</feature>
<feature type="compositionally biased region" description="Low complexity" evidence="1">
    <location>
        <begin position="245"/>
        <end position="262"/>
    </location>
</feature>
<dbReference type="OrthoDB" id="178132at2157"/>
<feature type="region of interest" description="Disordered" evidence="1">
    <location>
        <begin position="199"/>
        <end position="271"/>
    </location>
</feature>
<name>A0A8A2UER0_9EURY</name>
<evidence type="ECO:0000313" key="3">
    <source>
        <dbReference type="Proteomes" id="UP000663191"/>
    </source>
</evidence>
<dbReference type="EMBL" id="CP071463">
    <property type="protein sequence ID" value="QSW87010.1"/>
    <property type="molecule type" value="Genomic_DNA"/>
</dbReference>